<keyword evidence="6" id="KW-0472">Membrane</keyword>
<dbReference type="PhylomeDB" id="B3RWY7"/>
<feature type="region of interest" description="Disordered" evidence="8">
    <location>
        <begin position="594"/>
        <end position="619"/>
    </location>
</feature>
<dbReference type="AlphaFoldDB" id="B3RWY7"/>
<feature type="domain" description="Fibronectin type-III" evidence="9">
    <location>
        <begin position="286"/>
        <end position="389"/>
    </location>
</feature>
<dbReference type="InterPro" id="IPR013783">
    <property type="entry name" value="Ig-like_fold"/>
</dbReference>
<evidence type="ECO:0000259" key="10">
    <source>
        <dbReference type="PROSITE" id="PS51550"/>
    </source>
</evidence>
<feature type="compositionally biased region" description="Basic and acidic residues" evidence="8">
    <location>
        <begin position="1003"/>
        <end position="1017"/>
    </location>
</feature>
<accession>B3RWY7</accession>
<dbReference type="OrthoDB" id="6244967at2759"/>
<evidence type="ECO:0000256" key="7">
    <source>
        <dbReference type="ARBA" id="ARBA00023170"/>
    </source>
</evidence>
<feature type="compositionally biased region" description="Basic residues" evidence="8">
    <location>
        <begin position="1030"/>
        <end position="1041"/>
    </location>
</feature>
<feature type="compositionally biased region" description="Basic and acidic residues" evidence="8">
    <location>
        <begin position="570"/>
        <end position="580"/>
    </location>
</feature>
<dbReference type="eggNOG" id="KOG0196">
    <property type="taxonomic scope" value="Eukaryota"/>
</dbReference>
<evidence type="ECO:0000256" key="3">
    <source>
        <dbReference type="ARBA" id="ARBA00022741"/>
    </source>
</evidence>
<feature type="region of interest" description="Disordered" evidence="8">
    <location>
        <begin position="1030"/>
        <end position="1077"/>
    </location>
</feature>
<reference evidence="11 12" key="1">
    <citation type="journal article" date="2008" name="Nature">
        <title>The Trichoplax genome and the nature of placozoans.</title>
        <authorList>
            <person name="Srivastava M."/>
            <person name="Begovic E."/>
            <person name="Chapman J."/>
            <person name="Putnam N.H."/>
            <person name="Hellsten U."/>
            <person name="Kawashima T."/>
            <person name="Kuo A."/>
            <person name="Mitros T."/>
            <person name="Salamov A."/>
            <person name="Carpenter M.L."/>
            <person name="Signorovitch A.Y."/>
            <person name="Moreno M.A."/>
            <person name="Kamm K."/>
            <person name="Grimwood J."/>
            <person name="Schmutz J."/>
            <person name="Shapiro H."/>
            <person name="Grigoriev I.V."/>
            <person name="Buss L.W."/>
            <person name="Schierwater B."/>
            <person name="Dellaporta S.L."/>
            <person name="Rokhsar D.S."/>
        </authorList>
    </citation>
    <scope>NUCLEOTIDE SEQUENCE [LARGE SCALE GENOMIC DNA]</scope>
    <source>
        <strain evidence="11 12">Grell-BS-1999</strain>
    </source>
</reference>
<dbReference type="GO" id="GO:0005524">
    <property type="term" value="F:ATP binding"/>
    <property type="evidence" value="ECO:0007669"/>
    <property type="project" value="UniProtKB-KW"/>
</dbReference>
<evidence type="ECO:0000256" key="5">
    <source>
        <dbReference type="ARBA" id="ARBA00022989"/>
    </source>
</evidence>
<keyword evidence="3" id="KW-0547">Nucleotide-binding</keyword>
<keyword evidence="5" id="KW-1133">Transmembrane helix</keyword>
<keyword evidence="2" id="KW-0812">Transmembrane</keyword>
<evidence type="ECO:0000313" key="11">
    <source>
        <dbReference type="EMBL" id="EDV25214.1"/>
    </source>
</evidence>
<feature type="region of interest" description="Disordered" evidence="8">
    <location>
        <begin position="801"/>
        <end position="825"/>
    </location>
</feature>
<evidence type="ECO:0000256" key="2">
    <source>
        <dbReference type="ARBA" id="ARBA00022692"/>
    </source>
</evidence>
<keyword evidence="12" id="KW-1185">Reference proteome</keyword>
<dbReference type="InterPro" id="IPR003961">
    <property type="entry name" value="FN3_dom"/>
</dbReference>
<sequence length="1077" mass="119838">MDSSRRPPANVASKVIIDDSDLNYGGKYFNIEDRGTCTNVRRVTIWYYICPETNYGEASFPRVIAPASKSIIVQGRCSGTSASSADGIKPTAECTANGEYINYVNNCPCAAGKDRRSIQEGLPPVCYDCPVNYFKPDISSNPCKKCPLGTVAIVTGSKKCLCTRDKVMHISNLCINIPTCPLTYLRKHNQSVDLRIGYIAEELKDKLIFDLECFNCSGISTNDFARRFRPIIKNMTIAKIYKISNLKPFTTYWMRVTPIAYLRNIEQRKLPCQTILVTTNDGVPGPPKNVKALSRVDVKMVSIRWKPPVEPNGLIKNYLIKFTLISTSKANVTNKLIEIYEEIVSGNILMLNTSKLEDQTTYRVTVKASTRAAIYGAESLPVNVTVYAQGISAAQQIAGGVAGGVAATAVGLALVKLITDPAKVIELCGISAKIRNYYNESPLCQNIGHCCDIICPRCCKKRKFCSAEDNAGNGCCCCSCCGCGLEDSDKDELEEVEMVDVRQLSDDPDKDTLSSTSSSSAKKYKSKYKKVKIQASTDDENIDKKVKRKKKKKKKSLSKSRKRRFSLFKKKQEDTPKASDDDSAFLTASEYENNASAATSSNINKEAKATTSNKDMKKPKVRIFRETGTVLDPSLLKPSIKPTSPVVKETLSTNATSTAIVKSQNPIEREKAKQSIIQQSNRNLPPITKIKVDQSSIAGHGQPSKKSIAAHSSQSLVKTQKQKEEARNRSNSTSFIKLDDTNNQKIIKKAPATPILSKSNQKQMASKTILKNRSAENLTKLKQMSDYDTSIQANPEYQRDNANQEKLPNQSLTGSASLLPEGKSKSLTINRNIQSQSFSKDRAKRTVSFEDEYKQASEDSSLINLSYHDNPTNSKAEKKSKSLKKHNTSGSKITDEGLFIHLTSSETQQLLDMCNHSVINQAKVGTDEEYFSCPKDHNRLASRTGDHRLERHKSAHDSPIYQVHANKLPDENKSVSIDLTSVPVESTVIEADENQAKSSDAVVRSDEQNSDDDNKVIHDRIKQLITYDRGKRKYQQTRRIHRLESVEVHTTPKTPSANANPHRRYRTPRRRKHQPLN</sequence>
<proteinExistence type="predicted"/>
<dbReference type="CTD" id="6753881"/>
<dbReference type="PROSITE" id="PS50853">
    <property type="entry name" value="FN3"/>
    <property type="match status" value="1"/>
</dbReference>
<evidence type="ECO:0000256" key="6">
    <source>
        <dbReference type="ARBA" id="ARBA00023136"/>
    </source>
</evidence>
<dbReference type="Proteomes" id="UP000009022">
    <property type="component" value="Unassembled WGS sequence"/>
</dbReference>
<dbReference type="PROSITE" id="PS51550">
    <property type="entry name" value="EPH_LBD"/>
    <property type="match status" value="1"/>
</dbReference>
<dbReference type="InParanoid" id="B3RWY7"/>
<evidence type="ECO:0000256" key="1">
    <source>
        <dbReference type="ARBA" id="ARBA00004167"/>
    </source>
</evidence>
<keyword evidence="7" id="KW-0675">Receptor</keyword>
<feature type="compositionally biased region" description="Polar residues" evidence="8">
    <location>
        <begin position="804"/>
        <end position="816"/>
    </location>
</feature>
<feature type="compositionally biased region" description="Polar residues" evidence="8">
    <location>
        <begin position="864"/>
        <end position="873"/>
    </location>
</feature>
<dbReference type="InterPro" id="IPR001090">
    <property type="entry name" value="Ephrin_rcpt_lig-bd_dom"/>
</dbReference>
<keyword evidence="4" id="KW-0067">ATP-binding</keyword>
<feature type="compositionally biased region" description="Basic residues" evidence="8">
    <location>
        <begin position="1061"/>
        <end position="1077"/>
    </location>
</feature>
<dbReference type="Pfam" id="PF00041">
    <property type="entry name" value="fn3"/>
    <property type="match status" value="1"/>
</dbReference>
<evidence type="ECO:0000313" key="12">
    <source>
        <dbReference type="Proteomes" id="UP000009022"/>
    </source>
</evidence>
<comment type="subcellular location">
    <subcellularLocation>
        <location evidence="1">Membrane</location>
        <topology evidence="1">Single-pass membrane protein</topology>
    </subcellularLocation>
</comment>
<feature type="region of interest" description="Disordered" evidence="8">
    <location>
        <begin position="988"/>
        <end position="1017"/>
    </location>
</feature>
<dbReference type="PANTHER" id="PTHR46877:SF14">
    <property type="entry name" value="RECEPTOR PROTEIN-TYROSINE KINASE"/>
    <property type="match status" value="1"/>
</dbReference>
<evidence type="ECO:0000256" key="4">
    <source>
        <dbReference type="ARBA" id="ARBA00022840"/>
    </source>
</evidence>
<organism evidence="11 12">
    <name type="scientific">Trichoplax adhaerens</name>
    <name type="common">Trichoplax reptans</name>
    <dbReference type="NCBI Taxonomy" id="10228"/>
    <lineage>
        <taxon>Eukaryota</taxon>
        <taxon>Metazoa</taxon>
        <taxon>Placozoa</taxon>
        <taxon>Uniplacotomia</taxon>
        <taxon>Trichoplacea</taxon>
        <taxon>Trichoplacidae</taxon>
        <taxon>Trichoplax</taxon>
    </lineage>
</organism>
<dbReference type="HOGENOM" id="CLU_286739_0_0_1"/>
<dbReference type="InterPro" id="IPR050449">
    <property type="entry name" value="Ephrin_rcpt_TKs"/>
</dbReference>
<dbReference type="PANTHER" id="PTHR46877">
    <property type="entry name" value="EPH RECEPTOR A5"/>
    <property type="match status" value="1"/>
</dbReference>
<evidence type="ECO:0000256" key="8">
    <source>
        <dbReference type="SAM" id="MobiDB-lite"/>
    </source>
</evidence>
<dbReference type="EMBL" id="DS985245">
    <property type="protein sequence ID" value="EDV25214.1"/>
    <property type="molecule type" value="Genomic_DNA"/>
</dbReference>
<dbReference type="STRING" id="10228.B3RWY7"/>
<gene>
    <name evidence="11" type="ORF">TRIADDRAFT_56931</name>
</gene>
<dbReference type="InterPro" id="IPR036116">
    <property type="entry name" value="FN3_sf"/>
</dbReference>
<feature type="region of interest" description="Disordered" evidence="8">
    <location>
        <begin position="864"/>
        <end position="890"/>
    </location>
</feature>
<dbReference type="RefSeq" id="XP_002113104.1">
    <property type="nucleotide sequence ID" value="XM_002113068.1"/>
</dbReference>
<feature type="region of interest" description="Disordered" evidence="8">
    <location>
        <begin position="539"/>
        <end position="581"/>
    </location>
</feature>
<dbReference type="KEGG" id="tad:TRIADDRAFT_56931"/>
<feature type="compositionally biased region" description="Basic residues" evidence="8">
    <location>
        <begin position="545"/>
        <end position="569"/>
    </location>
</feature>
<feature type="compositionally biased region" description="Low complexity" evidence="8">
    <location>
        <begin position="594"/>
        <end position="604"/>
    </location>
</feature>
<protein>
    <recommendedName>
        <fullName evidence="13">Fibronectin type-III domain-containing protein</fullName>
    </recommendedName>
</protein>
<dbReference type="CDD" id="cd00063">
    <property type="entry name" value="FN3"/>
    <property type="match status" value="1"/>
</dbReference>
<dbReference type="GeneID" id="6753881"/>
<dbReference type="SMART" id="SM01411">
    <property type="entry name" value="Ephrin_rec_like"/>
    <property type="match status" value="1"/>
</dbReference>
<name>B3RWY7_TRIAD</name>
<dbReference type="SUPFAM" id="SSF49265">
    <property type="entry name" value="Fibronectin type III"/>
    <property type="match status" value="1"/>
</dbReference>
<dbReference type="Gene3D" id="2.60.40.10">
    <property type="entry name" value="Immunoglobulins"/>
    <property type="match status" value="1"/>
</dbReference>
<dbReference type="GO" id="GO:0005886">
    <property type="term" value="C:plasma membrane"/>
    <property type="evidence" value="ECO:0000318"/>
    <property type="project" value="GO_Central"/>
</dbReference>
<feature type="compositionally biased region" description="Polar residues" evidence="8">
    <location>
        <begin position="710"/>
        <end position="719"/>
    </location>
</feature>
<feature type="region of interest" description="Disordered" evidence="8">
    <location>
        <begin position="695"/>
        <end position="737"/>
    </location>
</feature>
<evidence type="ECO:0000259" key="9">
    <source>
        <dbReference type="PROSITE" id="PS50853"/>
    </source>
</evidence>
<evidence type="ECO:0008006" key="13">
    <source>
        <dbReference type="Google" id="ProtNLM"/>
    </source>
</evidence>
<feature type="domain" description="Eph LBD" evidence="10">
    <location>
        <begin position="1"/>
        <end position="55"/>
    </location>
</feature>
<dbReference type="Gene3D" id="2.10.50.10">
    <property type="entry name" value="Tumor Necrosis Factor Receptor, subunit A, domain 2"/>
    <property type="match status" value="1"/>
</dbReference>